<sequence length="346" mass="38321">MEKGKSVVAELAASLRDVEVTPRRKPASSLPAASFYSPTNKARPRKLVSLCLGILGQHLEDIITDISEFSTFFPPHIKLAILSIARRRRLLNDEVLISLADSSWEILDISGSDVSDIGLATVANISNNLWAIDISRCERITAAAVSEVICHCPSLEILRCGGCPGSESTARRSVYLLKPKLNTLEEDSWEELDTVEIGGGAESLRWLVWPKIDDNSKEIISMECPRITVNPQPSPFDLRGHKVPAEALASVPLDHSIIADIDPKTWAVAAAPRRPTVPTNPNAPPEIPIAEKFRLAYVEREARLAPKRAKRERQQRRRAEREYLMNDINAKSVALAAQVSKYLRKS</sequence>
<name>B8B1G5_ORYSI</name>
<dbReference type="SUPFAM" id="SSF52047">
    <property type="entry name" value="RNI-like"/>
    <property type="match status" value="1"/>
</dbReference>
<dbReference type="Gramene" id="BGIOSGA020672-TA">
    <property type="protein sequence ID" value="BGIOSGA020672-PA"/>
    <property type="gene ID" value="BGIOSGA020672"/>
</dbReference>
<dbReference type="Proteomes" id="UP000007015">
    <property type="component" value="Chromosome 6"/>
</dbReference>
<dbReference type="Gene3D" id="3.80.10.10">
    <property type="entry name" value="Ribonuclease Inhibitor"/>
    <property type="match status" value="1"/>
</dbReference>
<accession>B8B1G5</accession>
<evidence type="ECO:0008006" key="3">
    <source>
        <dbReference type="Google" id="ProtNLM"/>
    </source>
</evidence>
<evidence type="ECO:0000313" key="1">
    <source>
        <dbReference type="EMBL" id="EEC81182.1"/>
    </source>
</evidence>
<dbReference type="STRING" id="39946.B8B1G5"/>
<gene>
    <name evidence="1" type="ORF">OsI_24182</name>
</gene>
<dbReference type="OMA" id="PKTWAVC"/>
<dbReference type="OrthoDB" id="10257471at2759"/>
<organism evidence="1 2">
    <name type="scientific">Oryza sativa subsp. indica</name>
    <name type="common">Rice</name>
    <dbReference type="NCBI Taxonomy" id="39946"/>
    <lineage>
        <taxon>Eukaryota</taxon>
        <taxon>Viridiplantae</taxon>
        <taxon>Streptophyta</taxon>
        <taxon>Embryophyta</taxon>
        <taxon>Tracheophyta</taxon>
        <taxon>Spermatophyta</taxon>
        <taxon>Magnoliopsida</taxon>
        <taxon>Liliopsida</taxon>
        <taxon>Poales</taxon>
        <taxon>Poaceae</taxon>
        <taxon>BOP clade</taxon>
        <taxon>Oryzoideae</taxon>
        <taxon>Oryzeae</taxon>
        <taxon>Oryzinae</taxon>
        <taxon>Oryza</taxon>
        <taxon>Oryza sativa</taxon>
    </lineage>
</organism>
<evidence type="ECO:0000313" key="2">
    <source>
        <dbReference type="Proteomes" id="UP000007015"/>
    </source>
</evidence>
<protein>
    <recommendedName>
        <fullName evidence="3">RNI-like superfamily protein</fullName>
    </recommendedName>
</protein>
<proteinExistence type="predicted"/>
<reference evidence="1 2" key="1">
    <citation type="journal article" date="2005" name="PLoS Biol.">
        <title>The genomes of Oryza sativa: a history of duplications.</title>
        <authorList>
            <person name="Yu J."/>
            <person name="Wang J."/>
            <person name="Lin W."/>
            <person name="Li S."/>
            <person name="Li H."/>
            <person name="Zhou J."/>
            <person name="Ni P."/>
            <person name="Dong W."/>
            <person name="Hu S."/>
            <person name="Zeng C."/>
            <person name="Zhang J."/>
            <person name="Zhang Y."/>
            <person name="Li R."/>
            <person name="Xu Z."/>
            <person name="Li S."/>
            <person name="Li X."/>
            <person name="Zheng H."/>
            <person name="Cong L."/>
            <person name="Lin L."/>
            <person name="Yin J."/>
            <person name="Geng J."/>
            <person name="Li G."/>
            <person name="Shi J."/>
            <person name="Liu J."/>
            <person name="Lv H."/>
            <person name="Li J."/>
            <person name="Wang J."/>
            <person name="Deng Y."/>
            <person name="Ran L."/>
            <person name="Shi X."/>
            <person name="Wang X."/>
            <person name="Wu Q."/>
            <person name="Li C."/>
            <person name="Ren X."/>
            <person name="Wang J."/>
            <person name="Wang X."/>
            <person name="Li D."/>
            <person name="Liu D."/>
            <person name="Zhang X."/>
            <person name="Ji Z."/>
            <person name="Zhao W."/>
            <person name="Sun Y."/>
            <person name="Zhang Z."/>
            <person name="Bao J."/>
            <person name="Han Y."/>
            <person name="Dong L."/>
            <person name="Ji J."/>
            <person name="Chen P."/>
            <person name="Wu S."/>
            <person name="Liu J."/>
            <person name="Xiao Y."/>
            <person name="Bu D."/>
            <person name="Tan J."/>
            <person name="Yang L."/>
            <person name="Ye C."/>
            <person name="Zhang J."/>
            <person name="Xu J."/>
            <person name="Zhou Y."/>
            <person name="Yu Y."/>
            <person name="Zhang B."/>
            <person name="Zhuang S."/>
            <person name="Wei H."/>
            <person name="Liu B."/>
            <person name="Lei M."/>
            <person name="Yu H."/>
            <person name="Li Y."/>
            <person name="Xu H."/>
            <person name="Wei S."/>
            <person name="He X."/>
            <person name="Fang L."/>
            <person name="Zhang Z."/>
            <person name="Zhang Y."/>
            <person name="Huang X."/>
            <person name="Su Z."/>
            <person name="Tong W."/>
            <person name="Li J."/>
            <person name="Tong Z."/>
            <person name="Li S."/>
            <person name="Ye J."/>
            <person name="Wang L."/>
            <person name="Fang L."/>
            <person name="Lei T."/>
            <person name="Chen C."/>
            <person name="Chen H."/>
            <person name="Xu Z."/>
            <person name="Li H."/>
            <person name="Huang H."/>
            <person name="Zhang F."/>
            <person name="Xu H."/>
            <person name="Li N."/>
            <person name="Zhao C."/>
            <person name="Li S."/>
            <person name="Dong L."/>
            <person name="Huang Y."/>
            <person name="Li L."/>
            <person name="Xi Y."/>
            <person name="Qi Q."/>
            <person name="Li W."/>
            <person name="Zhang B."/>
            <person name="Hu W."/>
            <person name="Zhang Y."/>
            <person name="Tian X."/>
            <person name="Jiao Y."/>
            <person name="Liang X."/>
            <person name="Jin J."/>
            <person name="Gao L."/>
            <person name="Zheng W."/>
            <person name="Hao B."/>
            <person name="Liu S."/>
            <person name="Wang W."/>
            <person name="Yuan L."/>
            <person name="Cao M."/>
            <person name="McDermott J."/>
            <person name="Samudrala R."/>
            <person name="Wang J."/>
            <person name="Wong G.K."/>
            <person name="Yang H."/>
        </authorList>
    </citation>
    <scope>NUCLEOTIDE SEQUENCE [LARGE SCALE GENOMIC DNA]</scope>
    <source>
        <strain evidence="2">cv. 93-11</strain>
    </source>
</reference>
<dbReference type="AlphaFoldDB" id="B8B1G5"/>
<dbReference type="EMBL" id="CM000131">
    <property type="protein sequence ID" value="EEC81182.1"/>
    <property type="molecule type" value="Genomic_DNA"/>
</dbReference>
<dbReference type="InterPro" id="IPR032675">
    <property type="entry name" value="LRR_dom_sf"/>
</dbReference>
<dbReference type="HOGENOM" id="CLU_055202_0_0_1"/>
<dbReference type="FunFam" id="3.80.10.10:FF:000552">
    <property type="entry name" value="RNI-like superfamily protein"/>
    <property type="match status" value="1"/>
</dbReference>
<keyword evidence="2" id="KW-1185">Reference proteome</keyword>